<dbReference type="EMBL" id="JADBJN010000003">
    <property type="protein sequence ID" value="KAG5670922.1"/>
    <property type="molecule type" value="Genomic_DNA"/>
</dbReference>
<feature type="compositionally biased region" description="Basic residues" evidence="2">
    <location>
        <begin position="298"/>
        <end position="310"/>
    </location>
</feature>
<evidence type="ECO:0000313" key="3">
    <source>
        <dbReference type="EMBL" id="KAG5670922.1"/>
    </source>
</evidence>
<protein>
    <submittedName>
        <fullName evidence="3">Uncharacterized protein</fullName>
    </submittedName>
</protein>
<sequence>MDILNESNQSSSTESENNTVIESLKMYKDLNKDLSNKVQNLKIELSKVINENTKLKVKLLEEDQKNRVMKKYFSLFNLHNRNYINNYVTTMQQMAEDEIQIELAVESEGIISQYNNLQTTTRRENEHQRQRPEENPDNLQNNLLNTILEESRNESNSFISSTPFQRVNSNMTRSRLHQSMDSVSSIFDDNEKLNLLESSYEIQEKKSNRLTDNHVYSETNDAAMNDEEEDDNDCTLRPNSVNEDETISTIHSVNDTEETKKDESKTLQECSIVVDKCKISETMCNTLQSNDDDEKYLKSGHKKSQNRKRKSPESKNIKTRHQRKAKPDSNMLKEKSLKCKLRRH</sequence>
<feature type="compositionally biased region" description="Basic and acidic residues" evidence="2">
    <location>
        <begin position="121"/>
        <end position="134"/>
    </location>
</feature>
<feature type="coiled-coil region" evidence="1">
    <location>
        <begin position="24"/>
        <end position="58"/>
    </location>
</feature>
<comment type="caution">
    <text evidence="3">The sequence shown here is derived from an EMBL/GenBank/DDBJ whole genome shotgun (WGS) entry which is preliminary data.</text>
</comment>
<proteinExistence type="predicted"/>
<organism evidence="3 4">
    <name type="scientific">Polypedilum vanderplanki</name>
    <name type="common">Sleeping chironomid midge</name>
    <dbReference type="NCBI Taxonomy" id="319348"/>
    <lineage>
        <taxon>Eukaryota</taxon>
        <taxon>Metazoa</taxon>
        <taxon>Ecdysozoa</taxon>
        <taxon>Arthropoda</taxon>
        <taxon>Hexapoda</taxon>
        <taxon>Insecta</taxon>
        <taxon>Pterygota</taxon>
        <taxon>Neoptera</taxon>
        <taxon>Endopterygota</taxon>
        <taxon>Diptera</taxon>
        <taxon>Nematocera</taxon>
        <taxon>Chironomoidea</taxon>
        <taxon>Chironomidae</taxon>
        <taxon>Chironominae</taxon>
        <taxon>Polypedilum</taxon>
        <taxon>Polypedilum</taxon>
    </lineage>
</organism>
<name>A0A9J6BMC5_POLVA</name>
<feature type="region of interest" description="Disordered" evidence="2">
    <location>
        <begin position="117"/>
        <end position="139"/>
    </location>
</feature>
<evidence type="ECO:0000256" key="1">
    <source>
        <dbReference type="SAM" id="Coils"/>
    </source>
</evidence>
<feature type="region of interest" description="Disordered" evidence="2">
    <location>
        <begin position="221"/>
        <end position="240"/>
    </location>
</feature>
<keyword evidence="1" id="KW-0175">Coiled coil</keyword>
<feature type="region of interest" description="Disordered" evidence="2">
    <location>
        <begin position="290"/>
        <end position="344"/>
    </location>
</feature>
<evidence type="ECO:0000256" key="2">
    <source>
        <dbReference type="SAM" id="MobiDB-lite"/>
    </source>
</evidence>
<keyword evidence="4" id="KW-1185">Reference proteome</keyword>
<feature type="compositionally biased region" description="Basic and acidic residues" evidence="2">
    <location>
        <begin position="325"/>
        <end position="337"/>
    </location>
</feature>
<dbReference type="Proteomes" id="UP001107558">
    <property type="component" value="Chromosome 3"/>
</dbReference>
<gene>
    <name evidence="3" type="ORF">PVAND_001151</name>
</gene>
<reference evidence="3" key="1">
    <citation type="submission" date="2021-03" db="EMBL/GenBank/DDBJ databases">
        <title>Chromosome level genome of the anhydrobiotic midge Polypedilum vanderplanki.</title>
        <authorList>
            <person name="Yoshida Y."/>
            <person name="Kikawada T."/>
            <person name="Gusev O."/>
        </authorList>
    </citation>
    <scope>NUCLEOTIDE SEQUENCE</scope>
    <source>
        <strain evidence="3">NIAS01</strain>
        <tissue evidence="3">Whole body or cell culture</tissue>
    </source>
</reference>
<accession>A0A9J6BMC5</accession>
<dbReference type="AlphaFoldDB" id="A0A9J6BMC5"/>
<evidence type="ECO:0000313" key="4">
    <source>
        <dbReference type="Proteomes" id="UP001107558"/>
    </source>
</evidence>
<feature type="compositionally biased region" description="Acidic residues" evidence="2">
    <location>
        <begin position="224"/>
        <end position="233"/>
    </location>
</feature>